<dbReference type="FunFam" id="1.20.120.1080:FF:000002">
    <property type="entry name" value="Putative ATP-dependent RNA helicase DHX36"/>
    <property type="match status" value="1"/>
</dbReference>
<dbReference type="Gene3D" id="3.40.50.300">
    <property type="entry name" value="P-loop containing nucleotide triphosphate hydrolases"/>
    <property type="match status" value="2"/>
</dbReference>
<dbReference type="SMART" id="SM00847">
    <property type="entry name" value="HA2"/>
    <property type="match status" value="1"/>
</dbReference>
<feature type="domain" description="Helicase C-terminal" evidence="11">
    <location>
        <begin position="1010"/>
        <end position="1187"/>
    </location>
</feature>
<dbReference type="CDD" id="cd10845">
    <property type="entry name" value="DSRM_RNAse_III_family"/>
    <property type="match status" value="1"/>
</dbReference>
<dbReference type="InterPro" id="IPR014720">
    <property type="entry name" value="dsRBD_dom"/>
</dbReference>
<dbReference type="STRING" id="44941.A0A397VFZ9"/>
<feature type="compositionally biased region" description="Polar residues" evidence="8">
    <location>
        <begin position="252"/>
        <end position="282"/>
    </location>
</feature>
<dbReference type="InterPro" id="IPR007502">
    <property type="entry name" value="Helicase-assoc_dom"/>
</dbReference>
<keyword evidence="13" id="KW-1185">Reference proteome</keyword>
<dbReference type="EMBL" id="QKWP01000428">
    <property type="protein sequence ID" value="RIB20247.1"/>
    <property type="molecule type" value="Genomic_DNA"/>
</dbReference>
<dbReference type="PROSITE" id="PS50137">
    <property type="entry name" value="DS_RBD"/>
    <property type="match status" value="2"/>
</dbReference>
<dbReference type="SUPFAM" id="SSF54768">
    <property type="entry name" value="dsRNA-binding domain-like"/>
    <property type="match status" value="2"/>
</dbReference>
<dbReference type="InterPro" id="IPR014001">
    <property type="entry name" value="Helicase_ATP-bd"/>
</dbReference>
<sequence>MNKGLTKKQLFKKIMESENSTNTHYKSRPLSNHQCSSNTMGHNILNNLEDNGSSTFIAQSEHGLGEPIKSSHRSSIPFSNGQHRSFINQYRDTDNQHSRPSGSQDKNVHSVNSQSSRTSSDNREDKRFVQTMSMPFLGINRPIQPMTNISNNQSTTKKRPLSPMPPADPVSKNRQRASNQMLQKSSNGENVVYSQSAYTPSSMSDQFSKNRQRASSNSNIPVNSTNKMLQKSQNGENINVIYAQSAYASPPLSDQFSKNKNRKSVPNQQNTPHIRGSKQNLNAKIEKSTRPLPKVFYNMDYINSRYNTVDVNSKKENETWLKYPKNFLCGIIQNPIGWESFGPDDNKLHRATITLEIAGTKIIGRGDAKTKKDAEKIAFLDSCYMIEAQGLMIHLTSPSGQRQNLIRQSTQQSSEIDYRKHVIEYCAAFDHVPHFEVFGVGPDHEKQWEAVVEFSSQGLIGRGRGRTKKEAEIKAAEAFKKHAEEYKTLHGDELLTKTESNTMSEDVARHFIRFYCRFFKFKNPEFVYDGIGPSHRTLWKTSLIVQDSIIGSGKGSSKREAQAAAYLDAAIALRKDSPHLWERFETDKTTKGKNLNKPPPLINVSISESVSRTLNRLVNDLCDADISRFDDNKSVDSEDKKSKSDQTFEDQINQRENKNGDQFTARNLNIRSKELYRDHQHYLCSKQTEKIRFSRNQLPITHYSNMILEAIKNNPVIVIVGSTGCGKTTQLPQMIFEDAIMQQRGSRCNVIVTQPRRIAAISVAQRVAYERSEKLGQTVGYRVRFDAKEPASTGSILYCTTGVLLRRMHDEKNGIDALESITHIVVDEVHERDMNADFLLVILKQILRERRLNNRPPIKLILMSATIDTGIFSEYFGEFFSTGRCPVVEVPGKIFPVQQFFLEDLISKLRTHYGPSEAPQLDYSDSLKYVDREMQFAQMRKYSELLPQKMNSQTKCHTMDIDNEIDNICSEIDDDNVSVGSSNGIIDWMGSKHNDVEKANAEIPYNLMALTIAHIVNTSKEGAILVFLPGLEEIMALNRLLTSPPYPLGINFSNHSRFRIHFLHSSLPSLSQQGVFESLPNSNMRKIILATNIAETSITIQDIIYVVDSGKVKEKRYDQSKRMTNLITTWISQSNSRQRSGRAGRVREGEYYMMMTRARYQSLEGYSTPEMLRSDLQEICLHIKALGLPATISNVLSQAIQPPDQARVFAALDNLKSLQALDHNEELTSLGKVLATLPLEPGLGKMVLLGAIFQCLDPILTIGASMASKNPFLSPPYAKDRADEIRFYWSKGLACDHFAVLNVYNAWYEFQSSGALHAANKFCAENLLSKPCLQTIEQIKIQLLSLLERAGVVPKRDHNHRDLALGPPEYNLNSNCIPLLRALICAGVYPNIALKTSKKTFRTRHENATFIHPASVNYKERAAKLAATIKNSHILKQNSEFDENLIAPIGTLYAYSSKVKASGHQVFLRSTTRIDPLSTILFGGEIRTSNQLNNFNLIVDDWLQFNGENSSFALVNKLKILLDRCLTRIYEKLEVTQMSANNMPQHKHIVAGKSDDTNEQVKIMLVRGIVEVLENADRDLIKKQQNGNFNRSRLINY</sequence>
<dbReference type="OrthoDB" id="28053at2759"/>
<dbReference type="Pfam" id="PF00035">
    <property type="entry name" value="dsrm"/>
    <property type="match status" value="2"/>
</dbReference>
<dbReference type="CDD" id="cd00048">
    <property type="entry name" value="DSRM_SF"/>
    <property type="match status" value="1"/>
</dbReference>
<dbReference type="GO" id="GO:0016787">
    <property type="term" value="F:hydrolase activity"/>
    <property type="evidence" value="ECO:0007669"/>
    <property type="project" value="UniProtKB-KW"/>
</dbReference>
<evidence type="ECO:0000259" key="11">
    <source>
        <dbReference type="PROSITE" id="PS51194"/>
    </source>
</evidence>
<feature type="region of interest" description="Disordered" evidence="8">
    <location>
        <begin position="92"/>
        <end position="225"/>
    </location>
</feature>
<dbReference type="InterPro" id="IPR011709">
    <property type="entry name" value="DEAD-box_helicase_OB_fold"/>
</dbReference>
<dbReference type="Pfam" id="PF00271">
    <property type="entry name" value="Helicase_C"/>
    <property type="match status" value="1"/>
</dbReference>
<dbReference type="InterPro" id="IPR001650">
    <property type="entry name" value="Helicase_C-like"/>
</dbReference>
<evidence type="ECO:0000259" key="9">
    <source>
        <dbReference type="PROSITE" id="PS50137"/>
    </source>
</evidence>
<evidence type="ECO:0000256" key="4">
    <source>
        <dbReference type="ARBA" id="ARBA00022840"/>
    </source>
</evidence>
<keyword evidence="3" id="KW-0347">Helicase</keyword>
<reference evidence="12 13" key="1">
    <citation type="submission" date="2018-06" db="EMBL/GenBank/DDBJ databases">
        <title>Comparative genomics reveals the genomic features of Rhizophagus irregularis, R. cerebriforme, R. diaphanum and Gigaspora rosea, and their symbiotic lifestyle signature.</title>
        <authorList>
            <person name="Morin E."/>
            <person name="San Clemente H."/>
            <person name="Chen E.C.H."/>
            <person name="De La Providencia I."/>
            <person name="Hainaut M."/>
            <person name="Kuo A."/>
            <person name="Kohler A."/>
            <person name="Murat C."/>
            <person name="Tang N."/>
            <person name="Roy S."/>
            <person name="Loubradou J."/>
            <person name="Henrissat B."/>
            <person name="Grigoriev I.V."/>
            <person name="Corradi N."/>
            <person name="Roux C."/>
            <person name="Martin F.M."/>
        </authorList>
    </citation>
    <scope>NUCLEOTIDE SEQUENCE [LARGE SCALE GENOMIC DNA]</scope>
    <source>
        <strain evidence="12 13">DAOM 194757</strain>
    </source>
</reference>
<evidence type="ECO:0000313" key="13">
    <source>
        <dbReference type="Proteomes" id="UP000266673"/>
    </source>
</evidence>
<feature type="compositionally biased region" description="Polar residues" evidence="8">
    <location>
        <begin position="98"/>
        <end position="119"/>
    </location>
</feature>
<evidence type="ECO:0000256" key="8">
    <source>
        <dbReference type="SAM" id="MobiDB-lite"/>
    </source>
</evidence>
<gene>
    <name evidence="12" type="ORF">C2G38_2081289</name>
</gene>
<dbReference type="InterPro" id="IPR011545">
    <property type="entry name" value="DEAD/DEAH_box_helicase_dom"/>
</dbReference>
<feature type="domain" description="DRBM" evidence="9">
    <location>
        <begin position="417"/>
        <end position="485"/>
    </location>
</feature>
<organism evidence="12 13">
    <name type="scientific">Gigaspora rosea</name>
    <dbReference type="NCBI Taxonomy" id="44941"/>
    <lineage>
        <taxon>Eukaryota</taxon>
        <taxon>Fungi</taxon>
        <taxon>Fungi incertae sedis</taxon>
        <taxon>Mucoromycota</taxon>
        <taxon>Glomeromycotina</taxon>
        <taxon>Glomeromycetes</taxon>
        <taxon>Diversisporales</taxon>
        <taxon>Gigasporaceae</taxon>
        <taxon>Gigaspora</taxon>
    </lineage>
</organism>
<dbReference type="CDD" id="cd17917">
    <property type="entry name" value="DEXHc_RHA-like"/>
    <property type="match status" value="1"/>
</dbReference>
<feature type="compositionally biased region" description="Basic and acidic residues" evidence="8">
    <location>
        <begin position="632"/>
        <end position="659"/>
    </location>
</feature>
<dbReference type="PANTHER" id="PTHR18934">
    <property type="entry name" value="ATP-DEPENDENT RNA HELICASE"/>
    <property type="match status" value="1"/>
</dbReference>
<dbReference type="PROSITE" id="PS51194">
    <property type="entry name" value="HELICASE_CTER"/>
    <property type="match status" value="1"/>
</dbReference>
<feature type="region of interest" description="Disordered" evidence="8">
    <location>
        <begin position="632"/>
        <end position="660"/>
    </location>
</feature>
<dbReference type="InterPro" id="IPR027417">
    <property type="entry name" value="P-loop_NTPase"/>
</dbReference>
<dbReference type="GO" id="GO:0004386">
    <property type="term" value="F:helicase activity"/>
    <property type="evidence" value="ECO:0007669"/>
    <property type="project" value="UniProtKB-KW"/>
</dbReference>
<feature type="compositionally biased region" description="Polar residues" evidence="8">
    <location>
        <begin position="176"/>
        <end position="225"/>
    </location>
</feature>
<dbReference type="GO" id="GO:0005524">
    <property type="term" value="F:ATP binding"/>
    <property type="evidence" value="ECO:0007669"/>
    <property type="project" value="UniProtKB-KW"/>
</dbReference>
<evidence type="ECO:0000259" key="10">
    <source>
        <dbReference type="PROSITE" id="PS51192"/>
    </source>
</evidence>
<accession>A0A397VFZ9</accession>
<name>A0A397VFZ9_9GLOM</name>
<dbReference type="FunFam" id="3.40.50.300:FF:000526">
    <property type="entry name" value="DExH-box ATP-dependent RNA helicase DExH3"/>
    <property type="match status" value="1"/>
</dbReference>
<dbReference type="Pfam" id="PF07717">
    <property type="entry name" value="OB_NTP_bind"/>
    <property type="match status" value="1"/>
</dbReference>
<dbReference type="SUPFAM" id="SSF52540">
    <property type="entry name" value="P-loop containing nucleoside triphosphate hydrolases"/>
    <property type="match status" value="1"/>
</dbReference>
<dbReference type="Gene3D" id="1.20.120.1080">
    <property type="match status" value="1"/>
</dbReference>
<dbReference type="Pfam" id="PF04408">
    <property type="entry name" value="WHD_HA2"/>
    <property type="match status" value="1"/>
</dbReference>
<dbReference type="Pfam" id="PF00270">
    <property type="entry name" value="DEAD"/>
    <property type="match status" value="1"/>
</dbReference>
<proteinExistence type="inferred from homology"/>
<feature type="domain" description="Helicase ATP-binding" evidence="10">
    <location>
        <begin position="708"/>
        <end position="885"/>
    </location>
</feature>
<evidence type="ECO:0000256" key="5">
    <source>
        <dbReference type="ARBA" id="ARBA00022884"/>
    </source>
</evidence>
<feature type="compositionally biased region" description="Polar residues" evidence="8">
    <location>
        <begin position="145"/>
        <end position="155"/>
    </location>
</feature>
<evidence type="ECO:0000256" key="7">
    <source>
        <dbReference type="PROSITE-ProRule" id="PRU00266"/>
    </source>
</evidence>
<feature type="region of interest" description="Disordered" evidence="8">
    <location>
        <begin position="251"/>
        <end position="282"/>
    </location>
</feature>
<dbReference type="Pfam" id="PF21010">
    <property type="entry name" value="HA2_C"/>
    <property type="match status" value="1"/>
</dbReference>
<evidence type="ECO:0000313" key="12">
    <source>
        <dbReference type="EMBL" id="RIB20247.1"/>
    </source>
</evidence>
<keyword evidence="5 7" id="KW-0694">RNA-binding</keyword>
<dbReference type="SMART" id="SM00490">
    <property type="entry name" value="HELICc"/>
    <property type="match status" value="1"/>
</dbReference>
<dbReference type="Proteomes" id="UP000266673">
    <property type="component" value="Unassembled WGS sequence"/>
</dbReference>
<evidence type="ECO:0000256" key="6">
    <source>
        <dbReference type="ARBA" id="ARBA00060772"/>
    </source>
</evidence>
<feature type="region of interest" description="Disordered" evidence="8">
    <location>
        <begin position="17"/>
        <end position="47"/>
    </location>
</feature>
<dbReference type="SMART" id="SM00358">
    <property type="entry name" value="DSRM"/>
    <property type="match status" value="2"/>
</dbReference>
<dbReference type="GO" id="GO:0003723">
    <property type="term" value="F:RNA binding"/>
    <property type="evidence" value="ECO:0007669"/>
    <property type="project" value="UniProtKB-UniRule"/>
</dbReference>
<protein>
    <submittedName>
        <fullName evidence="12">P-loop containing nucleoside triphosphate hydrolase protein</fullName>
    </submittedName>
</protein>
<keyword evidence="1" id="KW-0547">Nucleotide-binding</keyword>
<comment type="caution">
    <text evidence="12">The sequence shown here is derived from an EMBL/GenBank/DDBJ whole genome shotgun (WGS) entry which is preliminary data.</text>
</comment>
<feature type="domain" description="DRBM" evidence="9">
    <location>
        <begin position="519"/>
        <end position="575"/>
    </location>
</feature>
<dbReference type="SMART" id="SM00487">
    <property type="entry name" value="DEXDc"/>
    <property type="match status" value="1"/>
</dbReference>
<keyword evidence="4" id="KW-0067">ATP-binding</keyword>
<evidence type="ECO:0000256" key="1">
    <source>
        <dbReference type="ARBA" id="ARBA00022741"/>
    </source>
</evidence>
<evidence type="ECO:0000256" key="3">
    <source>
        <dbReference type="ARBA" id="ARBA00022806"/>
    </source>
</evidence>
<comment type="similarity">
    <text evidence="6">Belongs to the DExH box helicase family.</text>
</comment>
<evidence type="ECO:0000256" key="2">
    <source>
        <dbReference type="ARBA" id="ARBA00022801"/>
    </source>
</evidence>
<dbReference type="PANTHER" id="PTHR18934:SF203">
    <property type="entry name" value="ATP-DEPENDENT RNA HELICASE A"/>
    <property type="match status" value="1"/>
</dbReference>
<keyword evidence="2 12" id="KW-0378">Hydrolase</keyword>
<dbReference type="PROSITE" id="PS51192">
    <property type="entry name" value="HELICASE_ATP_BIND_1"/>
    <property type="match status" value="1"/>
</dbReference>
<dbReference type="Gene3D" id="3.30.160.20">
    <property type="match status" value="2"/>
</dbReference>
<dbReference type="CDD" id="cd18791">
    <property type="entry name" value="SF2_C_RHA"/>
    <property type="match status" value="1"/>
</dbReference>
<dbReference type="InterPro" id="IPR048333">
    <property type="entry name" value="HA2_WH"/>
</dbReference>